<dbReference type="PANTHER" id="PTHR39639">
    <property type="entry name" value="CHROMOSOME 16, WHOLE GENOME SHOTGUN SEQUENCE"/>
    <property type="match status" value="1"/>
</dbReference>
<protein>
    <submittedName>
        <fullName evidence="2">DUF262 domain-containing protein</fullName>
    </submittedName>
</protein>
<proteinExistence type="predicted"/>
<accession>A0ABV3QLK3</accession>
<dbReference type="Pfam" id="PF03235">
    <property type="entry name" value="GmrSD_N"/>
    <property type="match status" value="1"/>
</dbReference>
<keyword evidence="3" id="KW-1185">Reference proteome</keyword>
<dbReference type="EMBL" id="JBFOHL010000003">
    <property type="protein sequence ID" value="MEW9623427.1"/>
    <property type="molecule type" value="Genomic_DNA"/>
</dbReference>
<comment type="caution">
    <text evidence="2">The sequence shown here is derived from an EMBL/GenBank/DDBJ whole genome shotgun (WGS) entry which is preliminary data.</text>
</comment>
<dbReference type="Proteomes" id="UP001556170">
    <property type="component" value="Unassembled WGS sequence"/>
</dbReference>
<sequence length="161" mass="18715">MTHFDEEPNLDYALIPNDQQESEEDLQTKITFKDAVVMNADWTIETIDTQINKGNINLQPGFQRRVAWDDARKSRLIESIIVGMPVPNIVLAENKDHRGRFIVIDGKQRLVAINGFLKGEYKLRGLDIRKDLNDKIYEDLPSEDKEYLDNSTLRRRPPTFE</sequence>
<evidence type="ECO:0000313" key="2">
    <source>
        <dbReference type="EMBL" id="MEW9623427.1"/>
    </source>
</evidence>
<name>A0ABV3QLK3_9GAMM</name>
<evidence type="ECO:0000313" key="3">
    <source>
        <dbReference type="Proteomes" id="UP001556170"/>
    </source>
</evidence>
<dbReference type="PANTHER" id="PTHR39639:SF1">
    <property type="entry name" value="DUF262 DOMAIN-CONTAINING PROTEIN"/>
    <property type="match status" value="1"/>
</dbReference>
<reference evidence="2 3" key="1">
    <citation type="submission" date="2024-06" db="EMBL/GenBank/DDBJ databases">
        <authorList>
            <person name="Woo H."/>
        </authorList>
    </citation>
    <scope>NUCLEOTIDE SEQUENCE [LARGE SCALE GENOMIC DNA]</scope>
    <source>
        <strain evidence="2 3">S2-g</strain>
    </source>
</reference>
<feature type="domain" description="GmrSD restriction endonucleases N-terminal" evidence="1">
    <location>
        <begin position="51"/>
        <end position="148"/>
    </location>
</feature>
<dbReference type="InterPro" id="IPR004919">
    <property type="entry name" value="GmrSD_N"/>
</dbReference>
<dbReference type="RefSeq" id="WP_367843738.1">
    <property type="nucleotide sequence ID" value="NZ_JBFOHL010000003.1"/>
</dbReference>
<organism evidence="2 3">
    <name type="scientific">Rhodanobacter geophilus</name>
    <dbReference type="NCBI Taxonomy" id="3162488"/>
    <lineage>
        <taxon>Bacteria</taxon>
        <taxon>Pseudomonadati</taxon>
        <taxon>Pseudomonadota</taxon>
        <taxon>Gammaproteobacteria</taxon>
        <taxon>Lysobacterales</taxon>
        <taxon>Rhodanobacteraceae</taxon>
        <taxon>Rhodanobacter</taxon>
    </lineage>
</organism>
<evidence type="ECO:0000259" key="1">
    <source>
        <dbReference type="Pfam" id="PF03235"/>
    </source>
</evidence>
<gene>
    <name evidence="2" type="ORF">ABQJ56_04225</name>
</gene>